<dbReference type="Proteomes" id="UP000002218">
    <property type="component" value="Chromosome"/>
</dbReference>
<dbReference type="STRING" id="479431.Namu_5383"/>
<reference evidence="4" key="1">
    <citation type="submission" date="2009-09" db="EMBL/GenBank/DDBJ databases">
        <title>The complete genome of Nakamurella multipartita DSM 44233.</title>
        <authorList>
            <consortium name="US DOE Joint Genome Institute (JGI-PGF)"/>
            <person name="Lucas S."/>
            <person name="Copeland A."/>
            <person name="Lapidus A."/>
            <person name="Glavina del Rio T."/>
            <person name="Dalin E."/>
            <person name="Tice H."/>
            <person name="Bruce D."/>
            <person name="Goodwin L."/>
            <person name="Pitluck S."/>
            <person name="Kyrpides N."/>
            <person name="Mavromatis K."/>
            <person name="Ivanova N."/>
            <person name="Ovchinnikova G."/>
            <person name="Sims D."/>
            <person name="Meincke L."/>
            <person name="Brettin T."/>
            <person name="Detter J.C."/>
            <person name="Han C."/>
            <person name="Larimer F."/>
            <person name="Land M."/>
            <person name="Hauser L."/>
            <person name="Markowitz V."/>
            <person name="Cheng J.-F."/>
            <person name="Hugenholtz P."/>
            <person name="Woyke T."/>
            <person name="Wu D."/>
            <person name="Klenk H.-P."/>
            <person name="Eisen J.A."/>
        </authorList>
    </citation>
    <scope>NUCLEOTIDE SEQUENCE [LARGE SCALE GENOMIC DNA]</scope>
    <source>
        <strain evidence="4">ATCC 700099 / DSM 44233 / CIP 104796 / JCM 9543 / NBRC 105858 / Y-104</strain>
    </source>
</reference>
<dbReference type="Gene3D" id="1.10.10.10">
    <property type="entry name" value="Winged helix-like DNA-binding domain superfamily/Winged helix DNA-binding domain"/>
    <property type="match status" value="1"/>
</dbReference>
<organism evidence="3 4">
    <name type="scientific">Nakamurella multipartita (strain ATCC 700099 / DSM 44233 / CIP 104796 / JCM 9543 / NBRC 105858 / Y-104)</name>
    <name type="common">Microsphaera multipartita</name>
    <dbReference type="NCBI Taxonomy" id="479431"/>
    <lineage>
        <taxon>Bacteria</taxon>
        <taxon>Bacillati</taxon>
        <taxon>Actinomycetota</taxon>
        <taxon>Actinomycetes</taxon>
        <taxon>Nakamurellales</taxon>
        <taxon>Nakamurellaceae</taxon>
        <taxon>Nakamurella</taxon>
    </lineage>
</organism>
<dbReference type="PANTHER" id="PTHR33169">
    <property type="entry name" value="PADR-FAMILY TRANSCRIPTIONAL REGULATOR"/>
    <property type="match status" value="1"/>
</dbReference>
<gene>
    <name evidence="3" type="ordered locus">Namu_5383</name>
</gene>
<dbReference type="InterPro" id="IPR052509">
    <property type="entry name" value="Metal_resp_DNA-bind_regulator"/>
</dbReference>
<name>C8XDF6_NAKMY</name>
<evidence type="ECO:0000259" key="2">
    <source>
        <dbReference type="Pfam" id="PF03551"/>
    </source>
</evidence>
<dbReference type="KEGG" id="nml:Namu_5383"/>
<protein>
    <submittedName>
        <fullName evidence="3">Transcriptional regulator, PadR-like family</fullName>
    </submittedName>
</protein>
<feature type="domain" description="Transcription regulator PadR N-terminal" evidence="2">
    <location>
        <begin position="33"/>
        <end position="113"/>
    </location>
</feature>
<dbReference type="PANTHER" id="PTHR33169:SF26">
    <property type="entry name" value="CONSERVED PROTEIN"/>
    <property type="match status" value="1"/>
</dbReference>
<dbReference type="Pfam" id="PF03551">
    <property type="entry name" value="PadR"/>
    <property type="match status" value="1"/>
</dbReference>
<proteinExistence type="predicted"/>
<evidence type="ECO:0000313" key="4">
    <source>
        <dbReference type="Proteomes" id="UP000002218"/>
    </source>
</evidence>
<dbReference type="EMBL" id="CP001737">
    <property type="protein sequence ID" value="ACV81646.1"/>
    <property type="molecule type" value="Genomic_DNA"/>
</dbReference>
<dbReference type="InterPro" id="IPR036390">
    <property type="entry name" value="WH_DNA-bd_sf"/>
</dbReference>
<dbReference type="InterPro" id="IPR036388">
    <property type="entry name" value="WH-like_DNA-bd_sf"/>
</dbReference>
<keyword evidence="4" id="KW-1185">Reference proteome</keyword>
<reference evidence="3 4" key="2">
    <citation type="journal article" date="2010" name="Stand. Genomic Sci.">
        <title>Complete genome sequence of Nakamurella multipartita type strain (Y-104).</title>
        <authorList>
            <person name="Tice H."/>
            <person name="Mayilraj S."/>
            <person name="Sims D."/>
            <person name="Lapidus A."/>
            <person name="Nolan M."/>
            <person name="Lucas S."/>
            <person name="Glavina Del Rio T."/>
            <person name="Copeland A."/>
            <person name="Cheng J.F."/>
            <person name="Meincke L."/>
            <person name="Bruce D."/>
            <person name="Goodwin L."/>
            <person name="Pitluck S."/>
            <person name="Ivanova N."/>
            <person name="Mavromatis K."/>
            <person name="Ovchinnikova G."/>
            <person name="Pati A."/>
            <person name="Chen A."/>
            <person name="Palaniappan K."/>
            <person name="Land M."/>
            <person name="Hauser L."/>
            <person name="Chang Y.J."/>
            <person name="Jeffries C.D."/>
            <person name="Detter J.C."/>
            <person name="Brettin T."/>
            <person name="Rohde M."/>
            <person name="Goker M."/>
            <person name="Bristow J."/>
            <person name="Eisen J.A."/>
            <person name="Markowitz V."/>
            <person name="Hugenholtz P."/>
            <person name="Kyrpides N.C."/>
            <person name="Klenk H.P."/>
            <person name="Chen F."/>
        </authorList>
    </citation>
    <scope>NUCLEOTIDE SEQUENCE [LARGE SCALE GENOMIC DNA]</scope>
    <source>
        <strain evidence="4">ATCC 700099 / DSM 44233 / CIP 104796 / JCM 9543 / NBRC 105858 / Y-104</strain>
    </source>
</reference>
<feature type="region of interest" description="Disordered" evidence="1">
    <location>
        <begin position="205"/>
        <end position="249"/>
    </location>
</feature>
<dbReference type="eggNOG" id="COG1695">
    <property type="taxonomic scope" value="Bacteria"/>
</dbReference>
<dbReference type="HOGENOM" id="CLU_089258_3_0_11"/>
<sequence precursor="true">MPQRARRLAEAGPSSRRGCAIAKESSTVFELAVLGLLAEAPMHGYELRKRLTATLGTLRAFSFGSLYPTLRRLEAAGHVSTEEPVVDADAVPLSSRRSRVTYRITADGKERLADLLGDTGPQSWSDDGFGVHLAFFSRTSAEARMRILEGRRRRVEERREGQRSAVGRAVDRLDTYTAELHQLGLESSDREVRWLNELIDAERGRLPADDIPRPPPASGTVPNPTASPTGAPDHGGNHPAPVDPQEETP</sequence>
<evidence type="ECO:0000256" key="1">
    <source>
        <dbReference type="SAM" id="MobiDB-lite"/>
    </source>
</evidence>
<dbReference type="SUPFAM" id="SSF46785">
    <property type="entry name" value="Winged helix' DNA-binding domain"/>
    <property type="match status" value="1"/>
</dbReference>
<dbReference type="InParanoid" id="C8XDF6"/>
<dbReference type="AlphaFoldDB" id="C8XDF6"/>
<evidence type="ECO:0000313" key="3">
    <source>
        <dbReference type="EMBL" id="ACV81646.1"/>
    </source>
</evidence>
<dbReference type="InterPro" id="IPR005149">
    <property type="entry name" value="Tscrpt_reg_PadR_N"/>
</dbReference>
<accession>C8XDF6</accession>